<dbReference type="OrthoDB" id="2168659at2"/>
<evidence type="ECO:0000256" key="6">
    <source>
        <dbReference type="ARBA" id="ARBA00023136"/>
    </source>
</evidence>
<evidence type="ECO:0000256" key="2">
    <source>
        <dbReference type="ARBA" id="ARBA00022448"/>
    </source>
</evidence>
<evidence type="ECO:0000256" key="7">
    <source>
        <dbReference type="RuleBase" id="RU003942"/>
    </source>
</evidence>
<keyword evidence="3" id="KW-1003">Cell membrane</keyword>
<dbReference type="Gene3D" id="1.10.3730.20">
    <property type="match status" value="1"/>
</dbReference>
<comment type="subcellular location">
    <subcellularLocation>
        <location evidence="1 7">Cell membrane</location>
        <topology evidence="1 7">Multi-pass membrane protein</topology>
    </subcellularLocation>
</comment>
<dbReference type="GO" id="GO:0005886">
    <property type="term" value="C:plasma membrane"/>
    <property type="evidence" value="ECO:0007669"/>
    <property type="project" value="UniProtKB-SubCell"/>
</dbReference>
<reference evidence="10" key="1">
    <citation type="submission" date="2017-01" db="EMBL/GenBank/DDBJ databases">
        <authorList>
            <person name="Varghese N."/>
            <person name="Submissions S."/>
        </authorList>
    </citation>
    <scope>NUCLEOTIDE SEQUENCE [LARGE SCALE GENOMIC DNA]</scope>
    <source>
        <strain evidence="10">DSM 45196</strain>
    </source>
</reference>
<organism evidence="9 10">
    <name type="scientific">Kroppenstedtia eburnea</name>
    <dbReference type="NCBI Taxonomy" id="714067"/>
    <lineage>
        <taxon>Bacteria</taxon>
        <taxon>Bacillati</taxon>
        <taxon>Bacillota</taxon>
        <taxon>Bacilli</taxon>
        <taxon>Bacillales</taxon>
        <taxon>Thermoactinomycetaceae</taxon>
        <taxon>Kroppenstedtia</taxon>
    </lineage>
</organism>
<comment type="similarity">
    <text evidence="7">Belongs to the drug/metabolite transporter (DMT) superfamily. Small multidrug resistance (SMR) (TC 2.A.7.1) family.</text>
</comment>
<evidence type="ECO:0000256" key="1">
    <source>
        <dbReference type="ARBA" id="ARBA00004651"/>
    </source>
</evidence>
<dbReference type="GO" id="GO:0022857">
    <property type="term" value="F:transmembrane transporter activity"/>
    <property type="evidence" value="ECO:0007669"/>
    <property type="project" value="InterPro"/>
</dbReference>
<dbReference type="Pfam" id="PF00893">
    <property type="entry name" value="Multi_Drug_Res"/>
    <property type="match status" value="1"/>
</dbReference>
<feature type="transmembrane region" description="Helical" evidence="8">
    <location>
        <begin position="54"/>
        <end position="75"/>
    </location>
</feature>
<evidence type="ECO:0000313" key="9">
    <source>
        <dbReference type="EMBL" id="SIS71976.1"/>
    </source>
</evidence>
<keyword evidence="5 8" id="KW-1133">Transmembrane helix</keyword>
<keyword evidence="2" id="KW-0813">Transport</keyword>
<dbReference type="AlphaFoldDB" id="A0A1N7LDX1"/>
<dbReference type="InterPro" id="IPR037185">
    <property type="entry name" value="EmrE-like"/>
</dbReference>
<dbReference type="SUPFAM" id="SSF103481">
    <property type="entry name" value="Multidrug resistance efflux transporter EmrE"/>
    <property type="match status" value="1"/>
</dbReference>
<dbReference type="InterPro" id="IPR000390">
    <property type="entry name" value="Small_drug/metabolite_transptr"/>
</dbReference>
<evidence type="ECO:0000256" key="3">
    <source>
        <dbReference type="ARBA" id="ARBA00022475"/>
    </source>
</evidence>
<keyword evidence="4 7" id="KW-0812">Transmembrane</keyword>
<accession>A0A1N7LDX1</accession>
<protein>
    <submittedName>
        <fullName evidence="9">Paired small multidrug resistance pump</fullName>
    </submittedName>
</protein>
<evidence type="ECO:0000256" key="8">
    <source>
        <dbReference type="SAM" id="Phobius"/>
    </source>
</evidence>
<gene>
    <name evidence="9" type="ORF">SAMN05421790_104112</name>
</gene>
<dbReference type="EMBL" id="FTOD01000004">
    <property type="protein sequence ID" value="SIS71976.1"/>
    <property type="molecule type" value="Genomic_DNA"/>
</dbReference>
<keyword evidence="10" id="KW-1185">Reference proteome</keyword>
<dbReference type="PANTHER" id="PTHR30561">
    <property type="entry name" value="SMR FAMILY PROTON-DEPENDENT DRUG EFFLUX TRANSPORTER SUGE"/>
    <property type="match status" value="1"/>
</dbReference>
<evidence type="ECO:0000256" key="4">
    <source>
        <dbReference type="ARBA" id="ARBA00022692"/>
    </source>
</evidence>
<proteinExistence type="inferred from homology"/>
<dbReference type="PANTHER" id="PTHR30561:SF0">
    <property type="entry name" value="GUANIDINIUM EXPORTER"/>
    <property type="match status" value="1"/>
</dbReference>
<keyword evidence="6 8" id="KW-0472">Membrane</keyword>
<evidence type="ECO:0000256" key="5">
    <source>
        <dbReference type="ARBA" id="ARBA00022989"/>
    </source>
</evidence>
<dbReference type="InterPro" id="IPR045324">
    <property type="entry name" value="Small_multidrug_res"/>
</dbReference>
<dbReference type="Proteomes" id="UP000186795">
    <property type="component" value="Unassembled WGS sequence"/>
</dbReference>
<name>A0A1N7LDX1_9BACL</name>
<dbReference type="RefSeq" id="WP_009711706.1">
    <property type="nucleotide sequence ID" value="NZ_CP048103.1"/>
</dbReference>
<sequence length="105" mass="11372">MGWLLIVLAAVLEIGWASGLKYAETPLEWIGVTLLIAGSFILLIRAYKYIPLAVAYSIFVGLGTIGTYLVGILLGDPYSNWQILSLLILMSGIIGMKITTPEGKE</sequence>
<feature type="transmembrane region" description="Helical" evidence="8">
    <location>
        <begin position="27"/>
        <end position="47"/>
    </location>
</feature>
<feature type="transmembrane region" description="Helical" evidence="8">
    <location>
        <begin position="81"/>
        <end position="99"/>
    </location>
</feature>
<evidence type="ECO:0000313" key="10">
    <source>
        <dbReference type="Proteomes" id="UP000186795"/>
    </source>
</evidence>